<dbReference type="Proteomes" id="UP000216998">
    <property type="component" value="Unassembled WGS sequence"/>
</dbReference>
<sequence>MDERQLAHLVERFYAKVRQDPALGPIFNDAIGDWDHHLNLLTDFWSSVMLASGQYKGNPMAAHLRHRARLTPALFALWLNLWDETAKDVLSPQDAAAIRATADRIARSLQLGLQHIAA</sequence>
<dbReference type="InterPro" id="IPR009050">
    <property type="entry name" value="Globin-like_sf"/>
</dbReference>
<dbReference type="GO" id="GO:0020037">
    <property type="term" value="F:heme binding"/>
    <property type="evidence" value="ECO:0007669"/>
    <property type="project" value="InterPro"/>
</dbReference>
<comment type="caution">
    <text evidence="1">The sequence shown here is derived from an EMBL/GenBank/DDBJ whole genome shotgun (WGS) entry which is preliminary data.</text>
</comment>
<dbReference type="GO" id="GO:0019825">
    <property type="term" value="F:oxygen binding"/>
    <property type="evidence" value="ECO:0007669"/>
    <property type="project" value="InterPro"/>
</dbReference>
<reference evidence="1 2" key="1">
    <citation type="submission" date="2017-07" db="EMBL/GenBank/DDBJ databases">
        <title>Niveispirillum cyanobacteriorum sp. nov., isolated from cyanobacterial aggregates in a eutrophic lake.</title>
        <authorList>
            <person name="Cai H."/>
        </authorList>
    </citation>
    <scope>NUCLEOTIDE SEQUENCE [LARGE SCALE GENOMIC DNA]</scope>
    <source>
        <strain evidence="2">TH1-14</strain>
    </source>
</reference>
<evidence type="ECO:0000313" key="2">
    <source>
        <dbReference type="Proteomes" id="UP000216998"/>
    </source>
</evidence>
<dbReference type="CDD" id="cd08916">
    <property type="entry name" value="TrHb3_P"/>
    <property type="match status" value="1"/>
</dbReference>
<keyword evidence="2" id="KW-1185">Reference proteome</keyword>
<dbReference type="EMBL" id="NOXU01000031">
    <property type="protein sequence ID" value="OYQ32739.1"/>
    <property type="molecule type" value="Genomic_DNA"/>
</dbReference>
<name>A0A255YU82_9PROT</name>
<evidence type="ECO:0000313" key="1">
    <source>
        <dbReference type="EMBL" id="OYQ32739.1"/>
    </source>
</evidence>
<accession>A0A255YU82</accession>
<dbReference type="OrthoDB" id="25954at2"/>
<protein>
    <submittedName>
        <fullName evidence="1">Preprotein translocase subunit TatC</fullName>
    </submittedName>
</protein>
<dbReference type="AlphaFoldDB" id="A0A255YU82"/>
<dbReference type="InterPro" id="IPR012292">
    <property type="entry name" value="Globin/Proto"/>
</dbReference>
<gene>
    <name evidence="1" type="ORF">CHU95_18455</name>
</gene>
<dbReference type="Gene3D" id="1.10.490.10">
    <property type="entry name" value="Globins"/>
    <property type="match status" value="1"/>
</dbReference>
<dbReference type="SUPFAM" id="SSF46458">
    <property type="entry name" value="Globin-like"/>
    <property type="match status" value="1"/>
</dbReference>
<organism evidence="1 2">
    <name type="scientific">Niveispirillum lacus</name>
    <dbReference type="NCBI Taxonomy" id="1981099"/>
    <lineage>
        <taxon>Bacteria</taxon>
        <taxon>Pseudomonadati</taxon>
        <taxon>Pseudomonadota</taxon>
        <taxon>Alphaproteobacteria</taxon>
        <taxon>Rhodospirillales</taxon>
        <taxon>Azospirillaceae</taxon>
        <taxon>Niveispirillum</taxon>
    </lineage>
</organism>
<dbReference type="RefSeq" id="WP_094457774.1">
    <property type="nucleotide sequence ID" value="NZ_NOXU01000031.1"/>
</dbReference>
<proteinExistence type="predicted"/>